<name>A0A8S3Y119_PARAO</name>
<dbReference type="AlphaFoldDB" id="A0A8S3Y119"/>
<accession>A0A8S3Y119</accession>
<organism evidence="1 2">
    <name type="scientific">Parnassius apollo</name>
    <name type="common">Apollo butterfly</name>
    <name type="synonym">Papilio apollo</name>
    <dbReference type="NCBI Taxonomy" id="110799"/>
    <lineage>
        <taxon>Eukaryota</taxon>
        <taxon>Metazoa</taxon>
        <taxon>Ecdysozoa</taxon>
        <taxon>Arthropoda</taxon>
        <taxon>Hexapoda</taxon>
        <taxon>Insecta</taxon>
        <taxon>Pterygota</taxon>
        <taxon>Neoptera</taxon>
        <taxon>Endopterygota</taxon>
        <taxon>Lepidoptera</taxon>
        <taxon>Glossata</taxon>
        <taxon>Ditrysia</taxon>
        <taxon>Papilionoidea</taxon>
        <taxon>Papilionidae</taxon>
        <taxon>Parnassiinae</taxon>
        <taxon>Parnassini</taxon>
        <taxon>Parnassius</taxon>
        <taxon>Parnassius</taxon>
    </lineage>
</organism>
<proteinExistence type="predicted"/>
<keyword evidence="2" id="KW-1185">Reference proteome</keyword>
<dbReference type="Proteomes" id="UP000691718">
    <property type="component" value="Unassembled WGS sequence"/>
</dbReference>
<evidence type="ECO:0000313" key="1">
    <source>
        <dbReference type="EMBL" id="CAG5048850.1"/>
    </source>
</evidence>
<dbReference type="OrthoDB" id="7461933at2759"/>
<gene>
    <name evidence="1" type="ORF">PAPOLLO_LOCUS24310</name>
</gene>
<protein>
    <submittedName>
        <fullName evidence="1">(apollo) hypothetical protein</fullName>
    </submittedName>
</protein>
<reference evidence="1" key="1">
    <citation type="submission" date="2021-04" db="EMBL/GenBank/DDBJ databases">
        <authorList>
            <person name="Tunstrom K."/>
        </authorList>
    </citation>
    <scope>NUCLEOTIDE SEQUENCE</scope>
</reference>
<sequence length="123" mass="14641">MKYQIAMIEICNASEKCKVQQQIENLRGHTEGFQALFAKEQQIHLERLKAKEAENDDLKKKELENYEQQLHKFIAVEEECKTIESKCNVLKKRNKAIMLNLRRKLLETDEIRRKLTKNKHMEG</sequence>
<evidence type="ECO:0000313" key="2">
    <source>
        <dbReference type="Proteomes" id="UP000691718"/>
    </source>
</evidence>
<comment type="caution">
    <text evidence="1">The sequence shown here is derived from an EMBL/GenBank/DDBJ whole genome shotgun (WGS) entry which is preliminary data.</text>
</comment>
<dbReference type="EMBL" id="CAJQZP010001468">
    <property type="protein sequence ID" value="CAG5048850.1"/>
    <property type="molecule type" value="Genomic_DNA"/>
</dbReference>